<sequence length="567" mass="60306">MSGKKSSVLVLAALTVIIAGTAGAVVYFQSRLVKLTARESMSRLPAETIAAAYISGETNDWSQLQQFGTAAGRETIGQWLKQLESQAIGDAQISVAQDILPWVGNLTVAMLPPASDLSSQPPETTPVPLTEESNVVMLVGIKNKLRAWNFARKFESRPGVKTEKIPYNGVTISKTGTDQSNATYSVVLDDYLAVAADRRSLEKVIDTVASGVALDDGETAAKLLAQSEPISNSLAHLYIFNPAATTAALQEFSGEANPVRVQYFENAVVSVGLDEVGLRVKSTIAIPNGSLPPAPNPQNLAPRFPSDTVALMVGTGISQFWANVVAASAQDANVASQVQMLRSLFKSYGNFDVDKDIFGWMDGDYAVGAILPQPGSLSQPGVLMLLESSRQDAALAAVKKLEAFARSALPVEMKAQESVVSIGEYEQLPITQWTIAGQGMILGGYGWLDKEKMLFAFSGQPPSLSLFSSLGSRSAALPEKSGNMADLTTSPNFQSTVNSLPSPNQGYFYLDMARIFAQISPMLKSGNPISPIGLALSESVSAIGATTIIPDPETVQLEAIIALQRQN</sequence>
<dbReference type="EMBL" id="DSPX01000195">
    <property type="protein sequence ID" value="HGG02662.1"/>
    <property type="molecule type" value="Genomic_DNA"/>
</dbReference>
<reference evidence="1" key="1">
    <citation type="journal article" date="2020" name="mSystems">
        <title>Genome- and Community-Level Interaction Insights into Carbon Utilization and Element Cycling Functions of Hydrothermarchaeota in Hydrothermal Sediment.</title>
        <authorList>
            <person name="Zhou Z."/>
            <person name="Liu Y."/>
            <person name="Xu W."/>
            <person name="Pan J."/>
            <person name="Luo Z.H."/>
            <person name="Li M."/>
        </authorList>
    </citation>
    <scope>NUCLEOTIDE SEQUENCE [LARGE SCALE GENOMIC DNA]</scope>
    <source>
        <strain evidence="1">SpSt-374</strain>
    </source>
</reference>
<dbReference type="InterPro" id="IPR021787">
    <property type="entry name" value="DUF3352"/>
</dbReference>
<evidence type="ECO:0000313" key="1">
    <source>
        <dbReference type="EMBL" id="HGG02662.1"/>
    </source>
</evidence>
<accession>A0A7C3ZMJ4</accession>
<gene>
    <name evidence="1" type="ORF">ENR15_18980</name>
</gene>
<name>A0A7C3ZMJ4_9CYAN</name>
<dbReference type="AlphaFoldDB" id="A0A7C3ZMJ4"/>
<proteinExistence type="predicted"/>
<protein>
    <submittedName>
        <fullName evidence="1">DUF3352 domain-containing protein</fullName>
    </submittedName>
</protein>
<organism evidence="1">
    <name type="scientific">Planktothricoides sp. SpSt-374</name>
    <dbReference type="NCBI Taxonomy" id="2282167"/>
    <lineage>
        <taxon>Bacteria</taxon>
        <taxon>Bacillati</taxon>
        <taxon>Cyanobacteriota</taxon>
        <taxon>Cyanophyceae</taxon>
        <taxon>Oscillatoriophycideae</taxon>
        <taxon>Oscillatoriales</taxon>
        <taxon>Oscillatoriaceae</taxon>
        <taxon>Planktothricoides</taxon>
    </lineage>
</organism>
<comment type="caution">
    <text evidence="1">The sequence shown here is derived from an EMBL/GenBank/DDBJ whole genome shotgun (WGS) entry which is preliminary data.</text>
</comment>
<dbReference type="Pfam" id="PF11832">
    <property type="entry name" value="DUF3352"/>
    <property type="match status" value="1"/>
</dbReference>